<dbReference type="PANTHER" id="PTHR40705:SF2">
    <property type="entry name" value="DUF1743 DOMAIN-CONTAINING PROTEIN"/>
    <property type="match status" value="1"/>
</dbReference>
<dbReference type="Gene3D" id="3.90.600.20">
    <property type="match status" value="1"/>
</dbReference>
<comment type="function">
    <text evidence="6">ATP-dependent agmatine transferase that catalyzes the formation of 2-agmatinylcytidine (agm2C) at the wobble position (C34) of tRNA(Ile2), converting the codon specificity from AUG to AUA.</text>
</comment>
<feature type="domain" description="TiaS FLD" evidence="8">
    <location>
        <begin position="147"/>
        <end position="261"/>
    </location>
</feature>
<evidence type="ECO:0000259" key="10">
    <source>
        <dbReference type="Pfam" id="PF23783"/>
    </source>
</evidence>
<dbReference type="InterPro" id="IPR053870">
    <property type="entry name" value="TiaS-like_TCKD"/>
</dbReference>
<dbReference type="AlphaFoldDB" id="A0A4P2VJ80"/>
<dbReference type="OrthoDB" id="39189at2157"/>
<evidence type="ECO:0000256" key="3">
    <source>
        <dbReference type="ARBA" id="ARBA00022694"/>
    </source>
</evidence>
<dbReference type="GO" id="GO:0005524">
    <property type="term" value="F:ATP binding"/>
    <property type="evidence" value="ECO:0007669"/>
    <property type="project" value="UniProtKB-KW"/>
</dbReference>
<evidence type="ECO:0000256" key="6">
    <source>
        <dbReference type="HAMAP-Rule" id="MF_01892"/>
    </source>
</evidence>
<evidence type="ECO:0000313" key="12">
    <source>
        <dbReference type="Proteomes" id="UP000509448"/>
    </source>
</evidence>
<gene>
    <name evidence="6" type="primary">tiaS</name>
    <name evidence="11" type="ORF">NAS2_0020</name>
</gene>
<dbReference type="GO" id="GO:0002101">
    <property type="term" value="P:tRNA wobble cytosine modification"/>
    <property type="evidence" value="ECO:0007669"/>
    <property type="project" value="UniProtKB-UniRule"/>
</dbReference>
<evidence type="ECO:0000259" key="9">
    <source>
        <dbReference type="Pfam" id="PF22641"/>
    </source>
</evidence>
<keyword evidence="4 6" id="KW-0547">Nucleotide-binding</keyword>
<protein>
    <recommendedName>
        <fullName evidence="6">tRNA(Ile2) 2-agmatinylcytidine synthetase TiaS</fullName>
        <shortName evidence="6">tRNA(Ile2)-agm2C synthetase</shortName>
        <ecNumber evidence="6">6.3.4.22</ecNumber>
    </recommendedName>
    <alternativeName>
        <fullName evidence="6">tRNA(Ile2) agmatidine synthetase</fullName>
    </alternativeName>
</protein>
<dbReference type="EMBL" id="AP018732">
    <property type="protein sequence ID" value="BBE41435.1"/>
    <property type="molecule type" value="Genomic_DNA"/>
</dbReference>
<dbReference type="InterPro" id="IPR013696">
    <property type="entry name" value="TiaS_FLD"/>
</dbReference>
<reference evidence="11 12" key="1">
    <citation type="journal article" date="2019" name="ISME J.">
        <title>Isolation and characterization of a thermophilic sulfur- and iron-reducing thaumarchaeote from a terrestrial acidic hot spring.</title>
        <authorList>
            <person name="Kato S."/>
            <person name="Itoh T."/>
            <person name="Yuki M."/>
            <person name="Nagamori M."/>
            <person name="Ohnishi M."/>
            <person name="Uematsu K."/>
            <person name="Suzuki K."/>
            <person name="Takashina T."/>
            <person name="Ohkuma M."/>
        </authorList>
    </citation>
    <scope>NUCLEOTIDE SEQUENCE [LARGE SCALE GENOMIC DNA]</scope>
    <source>
        <strain evidence="11 12">NAS-02</strain>
    </source>
</reference>
<dbReference type="Gene3D" id="2.40.50.1010">
    <property type="match status" value="1"/>
</dbReference>
<dbReference type="InterPro" id="IPR024913">
    <property type="entry name" value="tRNA_Ile2__agm2C_synt"/>
</dbReference>
<evidence type="ECO:0000256" key="7">
    <source>
        <dbReference type="SAM" id="MobiDB-lite"/>
    </source>
</evidence>
<comment type="subcellular location">
    <subcellularLocation>
        <location evidence="6">Cytoplasm</location>
    </subcellularLocation>
</comment>
<proteinExistence type="inferred from homology"/>
<feature type="domain" description="TiaS C-terminal zinc ribbon" evidence="10">
    <location>
        <begin position="366"/>
        <end position="407"/>
    </location>
</feature>
<keyword evidence="3 6" id="KW-0819">tRNA processing</keyword>
<evidence type="ECO:0000256" key="4">
    <source>
        <dbReference type="ARBA" id="ARBA00022741"/>
    </source>
</evidence>
<keyword evidence="1 6" id="KW-0963">Cytoplasm</keyword>
<dbReference type="HAMAP" id="MF_01892">
    <property type="entry name" value="tRNA_Ile2_agm2C_synt"/>
    <property type="match status" value="1"/>
</dbReference>
<organism evidence="11 12">
    <name type="scientific">Conexivisphaera calida</name>
    <dbReference type="NCBI Taxonomy" id="1874277"/>
    <lineage>
        <taxon>Archaea</taxon>
        <taxon>Nitrososphaerota</taxon>
        <taxon>Conexivisphaeria</taxon>
        <taxon>Conexivisphaerales</taxon>
        <taxon>Conexivisphaeraceae</taxon>
        <taxon>Conexivisphaera</taxon>
    </lineage>
</organism>
<dbReference type="GeneID" id="55583835"/>
<evidence type="ECO:0000313" key="11">
    <source>
        <dbReference type="EMBL" id="BBE41435.1"/>
    </source>
</evidence>
<accession>A0A4P2VJ80</accession>
<dbReference type="Pfam" id="PF23783">
    <property type="entry name" value="Zn_ribbon_TiaS"/>
    <property type="match status" value="1"/>
</dbReference>
<dbReference type="CDD" id="cd04482">
    <property type="entry name" value="RPA2_OBF_like"/>
    <property type="match status" value="1"/>
</dbReference>
<dbReference type="InterPro" id="IPR055394">
    <property type="entry name" value="Zn_ribbon_TiaS"/>
</dbReference>
<comment type="catalytic activity">
    <reaction evidence="6">
        <text>cytidine(34) in tRNA(Ile2) + agmatine + ATP + H2O = 2-agmatinylcytidine(34) in tRNA(Ile2) + AMP + 2 phosphate + 2 H(+)</text>
        <dbReference type="Rhea" id="RHEA:43608"/>
        <dbReference type="Rhea" id="RHEA-COMP:10625"/>
        <dbReference type="Rhea" id="RHEA-COMP:10626"/>
        <dbReference type="ChEBI" id="CHEBI:15377"/>
        <dbReference type="ChEBI" id="CHEBI:15378"/>
        <dbReference type="ChEBI" id="CHEBI:30616"/>
        <dbReference type="ChEBI" id="CHEBI:43474"/>
        <dbReference type="ChEBI" id="CHEBI:58145"/>
        <dbReference type="ChEBI" id="CHEBI:82748"/>
        <dbReference type="ChEBI" id="CHEBI:83545"/>
        <dbReference type="ChEBI" id="CHEBI:456215"/>
        <dbReference type="EC" id="6.3.4.22"/>
    </reaction>
</comment>
<dbReference type="Pfam" id="PF22641">
    <property type="entry name" value="TiaS_TCKD"/>
    <property type="match status" value="1"/>
</dbReference>
<evidence type="ECO:0000256" key="5">
    <source>
        <dbReference type="ARBA" id="ARBA00022840"/>
    </source>
</evidence>
<keyword evidence="2 6" id="KW-0436">Ligase</keyword>
<dbReference type="Pfam" id="PF08489">
    <property type="entry name" value="TiaS_FLD"/>
    <property type="match status" value="1"/>
</dbReference>
<dbReference type="Proteomes" id="UP000509448">
    <property type="component" value="Chromosome"/>
</dbReference>
<name>A0A4P2VJ80_9ARCH</name>
<keyword evidence="5 6" id="KW-0067">ATP-binding</keyword>
<comment type="similarity">
    <text evidence="6">Belongs to the TiaS family.</text>
</comment>
<dbReference type="KEGG" id="ccai:NAS2_0020"/>
<evidence type="ECO:0000256" key="1">
    <source>
        <dbReference type="ARBA" id="ARBA00022490"/>
    </source>
</evidence>
<dbReference type="PANTHER" id="PTHR40705">
    <property type="entry name" value="TRNA(ILE2) 2-AGMATINYLCYTIDINE SYNTHETASE TIAS"/>
    <property type="match status" value="1"/>
</dbReference>
<feature type="region of interest" description="Disordered" evidence="7">
    <location>
        <begin position="414"/>
        <end position="441"/>
    </location>
</feature>
<dbReference type="GO" id="GO:0005737">
    <property type="term" value="C:cytoplasm"/>
    <property type="evidence" value="ECO:0007669"/>
    <property type="project" value="UniProtKB-SubCell"/>
</dbReference>
<evidence type="ECO:0000256" key="2">
    <source>
        <dbReference type="ARBA" id="ARBA00022598"/>
    </source>
</evidence>
<dbReference type="GO" id="GO:0016879">
    <property type="term" value="F:ligase activity, forming carbon-nitrogen bonds"/>
    <property type="evidence" value="ECO:0007669"/>
    <property type="project" value="UniProtKB-UniRule"/>
</dbReference>
<sequence length="441" mass="49204">MRIAHVGIDDTDSNYLGMCTTYIGALVDERLKGLGYAGIGEPRLIRLNPAYPMKTRGNGAVHLRYYIHDRRDASRLFEEVENIVARYATLKDPKTDPGVVLLVRDDQYPPQELEGFYLSALRGTVDLSAALRILMNLGGMAAWFKGGRGVIGAMAAIGAPEGSSTVYELLAYRSAGLGKGPRNVDEESVRLADLETWPMTYDNYDWYYMEPLVAPRGPDPVLLGIRGPDRGAVLRGYDLIKVDCRVERLLIYRTNHGSGSHVLDLESISELKPYTTVRLEGRVSKRPIMGSGSHVFFELEDSRGFRIRVAAYEPTKHFRLIAMGLEPGDRVRITGSFRPHDPDPPTVNLERLEVLELAQLTGVSAPRCPKCGHRMESEGSGKGYRCPKCGHRDRSLRPMEVRIPRKITLGEFVPPPRAHRHLTKPPEASIWEGRPSCSVEE</sequence>
<evidence type="ECO:0000259" key="8">
    <source>
        <dbReference type="Pfam" id="PF08489"/>
    </source>
</evidence>
<dbReference type="Gene3D" id="3.30.70.2200">
    <property type="match status" value="1"/>
</dbReference>
<keyword evidence="12" id="KW-1185">Reference proteome</keyword>
<dbReference type="RefSeq" id="WP_174447782.1">
    <property type="nucleotide sequence ID" value="NZ_AP018732.1"/>
</dbReference>
<dbReference type="EC" id="6.3.4.22" evidence="6"/>
<feature type="domain" description="TiaS-like TCKD" evidence="9">
    <location>
        <begin position="6"/>
        <end position="137"/>
    </location>
</feature>